<evidence type="ECO:0000313" key="5">
    <source>
        <dbReference type="EMBL" id="CAE0373931.1"/>
    </source>
</evidence>
<sequence length="116" mass="12885">MTDLYKSFSRSGDFEILAFPSNQFGGQEPGSPREIVDFVRSRFGAEFKIMEKIQVNGPNTHQVYRFLKKATNSGPITWNFALYFLVSKNGHVLAFPNTNPASLHGAIADALSVSEL</sequence>
<dbReference type="AlphaFoldDB" id="A0A7S3NPN1"/>
<dbReference type="PANTHER" id="PTHR11592">
    <property type="entry name" value="GLUTATHIONE PEROXIDASE"/>
    <property type="match status" value="1"/>
</dbReference>
<dbReference type="PRINTS" id="PR01011">
    <property type="entry name" value="GLUTPROXDASE"/>
</dbReference>
<dbReference type="InterPro" id="IPR000889">
    <property type="entry name" value="Glutathione_peroxidase"/>
</dbReference>
<dbReference type="Pfam" id="PF00255">
    <property type="entry name" value="GSHPx"/>
    <property type="match status" value="1"/>
</dbReference>
<proteinExistence type="inferred from homology"/>
<gene>
    <name evidence="5" type="ORF">ALAG00032_LOCUS14734</name>
</gene>
<dbReference type="PIRSF" id="PIRSF000303">
    <property type="entry name" value="Glutathion_perox"/>
    <property type="match status" value="1"/>
</dbReference>
<evidence type="ECO:0000256" key="3">
    <source>
        <dbReference type="ARBA" id="ARBA00023002"/>
    </source>
</evidence>
<protein>
    <recommendedName>
        <fullName evidence="4">Glutathione peroxidase</fullName>
    </recommendedName>
</protein>
<keyword evidence="3 4" id="KW-0560">Oxidoreductase</keyword>
<dbReference type="EMBL" id="HBIJ01022536">
    <property type="protein sequence ID" value="CAE0373931.1"/>
    <property type="molecule type" value="Transcribed_RNA"/>
</dbReference>
<dbReference type="GO" id="GO:0006979">
    <property type="term" value="P:response to oxidative stress"/>
    <property type="evidence" value="ECO:0007669"/>
    <property type="project" value="InterPro"/>
</dbReference>
<dbReference type="InterPro" id="IPR036249">
    <property type="entry name" value="Thioredoxin-like_sf"/>
</dbReference>
<accession>A0A7S3NPN1</accession>
<dbReference type="GO" id="GO:0004601">
    <property type="term" value="F:peroxidase activity"/>
    <property type="evidence" value="ECO:0007669"/>
    <property type="project" value="UniProtKB-KW"/>
</dbReference>
<organism evidence="5">
    <name type="scientific">Aureoumbra lagunensis</name>
    <dbReference type="NCBI Taxonomy" id="44058"/>
    <lineage>
        <taxon>Eukaryota</taxon>
        <taxon>Sar</taxon>
        <taxon>Stramenopiles</taxon>
        <taxon>Ochrophyta</taxon>
        <taxon>Pelagophyceae</taxon>
        <taxon>Pelagomonadales</taxon>
        <taxon>Aureoumbra</taxon>
    </lineage>
</organism>
<evidence type="ECO:0000256" key="2">
    <source>
        <dbReference type="ARBA" id="ARBA00022559"/>
    </source>
</evidence>
<dbReference type="PROSITE" id="PS51355">
    <property type="entry name" value="GLUTATHIONE_PEROXID_3"/>
    <property type="match status" value="1"/>
</dbReference>
<keyword evidence="2 4" id="KW-0575">Peroxidase</keyword>
<comment type="similarity">
    <text evidence="1 4">Belongs to the glutathione peroxidase family.</text>
</comment>
<evidence type="ECO:0000256" key="4">
    <source>
        <dbReference type="RuleBase" id="RU000499"/>
    </source>
</evidence>
<dbReference type="Gene3D" id="3.40.30.10">
    <property type="entry name" value="Glutaredoxin"/>
    <property type="match status" value="1"/>
</dbReference>
<name>A0A7S3NPN1_9STRA</name>
<dbReference type="InterPro" id="IPR029760">
    <property type="entry name" value="GPX_CS"/>
</dbReference>
<evidence type="ECO:0000256" key="1">
    <source>
        <dbReference type="ARBA" id="ARBA00006926"/>
    </source>
</evidence>
<dbReference type="PROSITE" id="PS00763">
    <property type="entry name" value="GLUTATHIONE_PEROXID_2"/>
    <property type="match status" value="1"/>
</dbReference>
<dbReference type="PANTHER" id="PTHR11592:SF78">
    <property type="entry name" value="GLUTATHIONE PEROXIDASE"/>
    <property type="match status" value="1"/>
</dbReference>
<reference evidence="5" key="1">
    <citation type="submission" date="2021-01" db="EMBL/GenBank/DDBJ databases">
        <authorList>
            <person name="Corre E."/>
            <person name="Pelletier E."/>
            <person name="Niang G."/>
            <person name="Scheremetjew M."/>
            <person name="Finn R."/>
            <person name="Kale V."/>
            <person name="Holt S."/>
            <person name="Cochrane G."/>
            <person name="Meng A."/>
            <person name="Brown T."/>
            <person name="Cohen L."/>
        </authorList>
    </citation>
    <scope>NUCLEOTIDE SEQUENCE</scope>
    <source>
        <strain evidence="5">CCMP1510</strain>
    </source>
</reference>
<dbReference type="SUPFAM" id="SSF52833">
    <property type="entry name" value="Thioredoxin-like"/>
    <property type="match status" value="1"/>
</dbReference>